<evidence type="ECO:0000313" key="2">
    <source>
        <dbReference type="Proteomes" id="UP000058636"/>
    </source>
</evidence>
<reference evidence="1 2" key="1">
    <citation type="journal article" date="2015" name="MBio">
        <title>Genome-Resolved Metagenomic Analysis Reveals Roles for Candidate Phyla and Other Microbial Community Members in Biogeochemical Transformations in Oil Reservoirs.</title>
        <authorList>
            <person name="Hu P."/>
            <person name="Tom L."/>
            <person name="Singh A."/>
            <person name="Thomas B.C."/>
            <person name="Baker B.J."/>
            <person name="Piceno Y.M."/>
            <person name="Andersen G.L."/>
            <person name="Banfield J.F."/>
        </authorList>
    </citation>
    <scope>NUCLEOTIDE SEQUENCE [LARGE SCALE GENOMIC DNA]</scope>
    <source>
        <strain evidence="1">46_26</strain>
    </source>
</reference>
<comment type="caution">
    <text evidence="1">The sequence shown here is derived from an EMBL/GenBank/DDBJ whole genome shotgun (WGS) entry which is preliminary data.</text>
</comment>
<dbReference type="Proteomes" id="UP000058636">
    <property type="component" value="Unassembled WGS sequence"/>
</dbReference>
<sequence length="20" mass="2129">MEDPVSSVLTLGLESLLLVI</sequence>
<dbReference type="AlphaFoldDB" id="A0A117L2B1"/>
<feature type="non-terminal residue" evidence="1">
    <location>
        <position position="20"/>
    </location>
</feature>
<proteinExistence type="predicted"/>
<protein>
    <submittedName>
        <fullName evidence="1">Uncharacterized protein</fullName>
    </submittedName>
</protein>
<accession>A0A117L2B1</accession>
<name>A0A117L2B1_9THEM</name>
<dbReference type="EMBL" id="LGFG01000156">
    <property type="protein sequence ID" value="KUK22465.1"/>
    <property type="molecule type" value="Genomic_DNA"/>
</dbReference>
<gene>
    <name evidence="1" type="ORF">XD57_1440</name>
</gene>
<evidence type="ECO:0000313" key="1">
    <source>
        <dbReference type="EMBL" id="KUK22465.1"/>
    </source>
</evidence>
<organism evidence="1 2">
    <name type="scientific">Thermotoga petrophila</name>
    <dbReference type="NCBI Taxonomy" id="93929"/>
    <lineage>
        <taxon>Bacteria</taxon>
        <taxon>Thermotogati</taxon>
        <taxon>Thermotogota</taxon>
        <taxon>Thermotogae</taxon>
        <taxon>Thermotogales</taxon>
        <taxon>Thermotogaceae</taxon>
        <taxon>Thermotoga</taxon>
    </lineage>
</organism>